<evidence type="ECO:0000313" key="1">
    <source>
        <dbReference type="EMBL" id="MBD9359742.1"/>
    </source>
</evidence>
<reference evidence="1 2" key="1">
    <citation type="submission" date="2020-09" db="EMBL/GenBank/DDBJ databases">
        <title>Methylomonas albis sp. nov. and Methylomonas fluvii sp. nov.: Two cold-adapted methanotrophs from the River Elbe and an amended description of Methylovulum psychrotolerans strain Eb1.</title>
        <authorList>
            <person name="Bussmann I.K."/>
            <person name="Klings K.-W."/>
            <person name="Warnstedt J."/>
            <person name="Hoppert M."/>
            <person name="Saborowski A."/>
            <person name="Horn F."/>
            <person name="Liebner S."/>
        </authorList>
    </citation>
    <scope>NUCLEOTIDE SEQUENCE [LARGE SCALE GENOMIC DNA]</scope>
    <source>
        <strain evidence="1 2">EbB</strain>
    </source>
</reference>
<dbReference type="Proteomes" id="UP000641152">
    <property type="component" value="Unassembled WGS sequence"/>
</dbReference>
<gene>
    <name evidence="1" type="ORF">EBB_04105</name>
</gene>
<accession>A0ABR9D9F3</accession>
<protein>
    <submittedName>
        <fullName evidence="1">Uncharacterized protein</fullName>
    </submittedName>
</protein>
<comment type="caution">
    <text evidence="1">The sequence shown here is derived from an EMBL/GenBank/DDBJ whole genome shotgun (WGS) entry which is preliminary data.</text>
</comment>
<dbReference type="EMBL" id="JACXST010000001">
    <property type="protein sequence ID" value="MBD9359742.1"/>
    <property type="molecule type" value="Genomic_DNA"/>
</dbReference>
<name>A0ABR9D9F3_9GAMM</name>
<evidence type="ECO:0000313" key="2">
    <source>
        <dbReference type="Proteomes" id="UP000641152"/>
    </source>
</evidence>
<proteinExistence type="predicted"/>
<organism evidence="1 2">
    <name type="scientific">Methylomonas fluvii</name>
    <dbReference type="NCBI Taxonomy" id="1854564"/>
    <lineage>
        <taxon>Bacteria</taxon>
        <taxon>Pseudomonadati</taxon>
        <taxon>Pseudomonadota</taxon>
        <taxon>Gammaproteobacteria</taxon>
        <taxon>Methylococcales</taxon>
        <taxon>Methylococcaceae</taxon>
        <taxon>Methylomonas</taxon>
    </lineage>
</organism>
<keyword evidence="2" id="KW-1185">Reference proteome</keyword>
<sequence length="163" mass="18060">MPVQIKSTKGNKMFEHKNLDGTWNRVVSKSDAFLSGDILETRDMVGTEPEKIARMQFAVIGQYLVERCLPPEALSETWAQDAGKLPWWDSVKNPPHMGIIADFNSHNGGLHRIPFDANHNVVGFASDGEEIVLGKGVYTVTRKSDGKELSAASQSELRALYFA</sequence>